<dbReference type="Pfam" id="PF04434">
    <property type="entry name" value="SWIM"/>
    <property type="match status" value="1"/>
</dbReference>
<keyword evidence="3 5" id="KW-0863">Zinc-finger</keyword>
<comment type="subcellular location">
    <subcellularLocation>
        <location evidence="6">Nucleus</location>
    </subcellularLocation>
</comment>
<dbReference type="Pfam" id="PF26175">
    <property type="entry name" value="HTH_FAR1"/>
    <property type="match status" value="1"/>
</dbReference>
<dbReference type="GO" id="GO:0006355">
    <property type="term" value="P:regulation of DNA-templated transcription"/>
    <property type="evidence" value="ECO:0007669"/>
    <property type="project" value="UniProtKB-UniRule"/>
</dbReference>
<dbReference type="PANTHER" id="PTHR31669">
    <property type="entry name" value="PROTEIN FAR1-RELATED SEQUENCE 10-RELATED"/>
    <property type="match status" value="1"/>
</dbReference>
<dbReference type="InterPro" id="IPR004330">
    <property type="entry name" value="FAR1_DNA_bnd_dom"/>
</dbReference>
<dbReference type="Pfam" id="PF03101">
    <property type="entry name" value="FAR1"/>
    <property type="match status" value="1"/>
</dbReference>
<dbReference type="InterPro" id="IPR007527">
    <property type="entry name" value="Znf_SWIM"/>
</dbReference>
<dbReference type="InterPro" id="IPR058778">
    <property type="entry name" value="HTH_FAR1-11-like"/>
</dbReference>
<evidence type="ECO:0000256" key="7">
    <source>
        <dbReference type="SAM" id="MobiDB-lite"/>
    </source>
</evidence>
<dbReference type="Pfam" id="PF10551">
    <property type="entry name" value="MULE"/>
    <property type="match status" value="1"/>
</dbReference>
<keyword evidence="10" id="KW-1185">Reference proteome</keyword>
<protein>
    <recommendedName>
        <fullName evidence="6">Protein FAR1-RELATED SEQUENCE</fullName>
    </recommendedName>
</protein>
<name>A0A8T3AKR4_DENNO</name>
<feature type="domain" description="SWIM-type" evidence="8">
    <location>
        <begin position="557"/>
        <end position="605"/>
    </location>
</feature>
<accession>A0A8T3AKR4</accession>
<dbReference type="PANTHER" id="PTHR31669:SF174">
    <property type="entry name" value="PROTEIN FAR1-RELATED SEQUENCE 10-RELATED"/>
    <property type="match status" value="1"/>
</dbReference>
<keyword evidence="2 6" id="KW-0479">Metal-binding</keyword>
<dbReference type="SMART" id="SM00575">
    <property type="entry name" value="ZnF_PMZ"/>
    <property type="match status" value="1"/>
</dbReference>
<dbReference type="InterPro" id="IPR006564">
    <property type="entry name" value="Znf_PMZ"/>
</dbReference>
<dbReference type="InterPro" id="IPR031052">
    <property type="entry name" value="FHY3/FAR1"/>
</dbReference>
<comment type="similarity">
    <text evidence="1 6">Belongs to the FHY3/FAR1 family.</text>
</comment>
<organism evidence="9 10">
    <name type="scientific">Dendrobium nobile</name>
    <name type="common">Orchid</name>
    <dbReference type="NCBI Taxonomy" id="94219"/>
    <lineage>
        <taxon>Eukaryota</taxon>
        <taxon>Viridiplantae</taxon>
        <taxon>Streptophyta</taxon>
        <taxon>Embryophyta</taxon>
        <taxon>Tracheophyta</taxon>
        <taxon>Spermatophyta</taxon>
        <taxon>Magnoliopsida</taxon>
        <taxon>Liliopsida</taxon>
        <taxon>Asparagales</taxon>
        <taxon>Orchidaceae</taxon>
        <taxon>Epidendroideae</taxon>
        <taxon>Malaxideae</taxon>
        <taxon>Dendrobiinae</taxon>
        <taxon>Dendrobium</taxon>
    </lineage>
</organism>
<evidence type="ECO:0000256" key="3">
    <source>
        <dbReference type="ARBA" id="ARBA00022771"/>
    </source>
</evidence>
<proteinExistence type="inferred from homology"/>
<evidence type="ECO:0000256" key="5">
    <source>
        <dbReference type="PROSITE-ProRule" id="PRU00325"/>
    </source>
</evidence>
<dbReference type="Proteomes" id="UP000829196">
    <property type="component" value="Unassembled WGS sequence"/>
</dbReference>
<keyword evidence="6" id="KW-0539">Nucleus</keyword>
<evidence type="ECO:0000256" key="4">
    <source>
        <dbReference type="ARBA" id="ARBA00022833"/>
    </source>
</evidence>
<keyword evidence="4 6" id="KW-0862">Zinc</keyword>
<feature type="region of interest" description="Disordered" evidence="7">
    <location>
        <begin position="35"/>
        <end position="64"/>
    </location>
</feature>
<evidence type="ECO:0000256" key="2">
    <source>
        <dbReference type="ARBA" id="ARBA00022723"/>
    </source>
</evidence>
<evidence type="ECO:0000313" key="10">
    <source>
        <dbReference type="Proteomes" id="UP000829196"/>
    </source>
</evidence>
<comment type="caution">
    <text evidence="9">The sequence shown here is derived from an EMBL/GenBank/DDBJ whole genome shotgun (WGS) entry which is preliminary data.</text>
</comment>
<dbReference type="PROSITE" id="PS50966">
    <property type="entry name" value="ZF_SWIM"/>
    <property type="match status" value="1"/>
</dbReference>
<evidence type="ECO:0000256" key="6">
    <source>
        <dbReference type="RuleBase" id="RU367018"/>
    </source>
</evidence>
<dbReference type="GO" id="GO:0008270">
    <property type="term" value="F:zinc ion binding"/>
    <property type="evidence" value="ECO:0007669"/>
    <property type="project" value="UniProtKB-UniRule"/>
</dbReference>
<evidence type="ECO:0000259" key="8">
    <source>
        <dbReference type="PROSITE" id="PS50966"/>
    </source>
</evidence>
<reference evidence="9" key="1">
    <citation type="journal article" date="2022" name="Front. Genet.">
        <title>Chromosome-Scale Assembly of the Dendrobium nobile Genome Provides Insights Into the Molecular Mechanism of the Biosynthesis of the Medicinal Active Ingredient of Dendrobium.</title>
        <authorList>
            <person name="Xu Q."/>
            <person name="Niu S.-C."/>
            <person name="Li K.-L."/>
            <person name="Zheng P.-J."/>
            <person name="Zhang X.-J."/>
            <person name="Jia Y."/>
            <person name="Liu Y."/>
            <person name="Niu Y.-X."/>
            <person name="Yu L.-H."/>
            <person name="Chen D.-F."/>
            <person name="Zhang G.-Q."/>
        </authorList>
    </citation>
    <scope>NUCLEOTIDE SEQUENCE</scope>
    <source>
        <tissue evidence="9">Leaf</tissue>
    </source>
</reference>
<feature type="compositionally biased region" description="Polar residues" evidence="7">
    <location>
        <begin position="47"/>
        <end position="61"/>
    </location>
</feature>
<dbReference type="EMBL" id="JAGYWB010000016">
    <property type="protein sequence ID" value="KAI0496412.1"/>
    <property type="molecule type" value="Genomic_DNA"/>
</dbReference>
<gene>
    <name evidence="9" type="ORF">KFK09_022728</name>
</gene>
<evidence type="ECO:0000256" key="1">
    <source>
        <dbReference type="ARBA" id="ARBA00005889"/>
    </source>
</evidence>
<dbReference type="AlphaFoldDB" id="A0A8T3AKR4"/>
<dbReference type="OrthoDB" id="591056at2759"/>
<evidence type="ECO:0000313" key="9">
    <source>
        <dbReference type="EMBL" id="KAI0496412.1"/>
    </source>
</evidence>
<dbReference type="InterPro" id="IPR018289">
    <property type="entry name" value="MULE_transposase_dom"/>
</dbReference>
<dbReference type="GO" id="GO:0005634">
    <property type="term" value="C:nucleus"/>
    <property type="evidence" value="ECO:0007669"/>
    <property type="project" value="UniProtKB-SubCell"/>
</dbReference>
<comment type="function">
    <text evidence="6">Putative transcription activator involved in regulating light control of development.</text>
</comment>
<sequence>MTKSSSRNGCLTQRRQCPCGVEPCFVRVEADEDDLSSDPLVEASTPEGPSQFSSEIMSVDSQPHVGRSFRTDDEAQDYYKNFARKNGFAIRRERSKGNPAHPLGVYKRELVCHRAGQSLPRKTAELKRQRNKKSSRCKCEAQMIIKKNVSKGISRWVVIHFSNVHNHELLDSEEVRHLPAYRNISSVDRENILSLAKRGFTVNHIMRALETEKRVKPGQLTFTERDLRNFLQASKNINKENEGAELLKACKALKDKHLDFRFEFTLDESDRVEHIAWSYPDSIQAYRLFGDIVLFDTSYNLYAYDRLLGVWFGLDNYGNAIFFGCVLLQDAKPHSHRWALQSFVRLMDGKFPQTVLTDLDMGIKDAMMSELPSAKHVFAIWHLTSKLSSWFSALLGSQFEKFVSEFLRVCNLDSIVEFELQWNQMVLDFGLDSDRHIAILSFHREYWALPYLRGCFLGGLMRSGLPSSIKSFFKGPLNSQTRLKDFFEQVGIAIDFLNQAGEETTLRQNYQNIKSKTCMPIEEQALHILTPYAFDMFQREVIESMQYAVYETARENYLVRHRLMVDGGHIVRCIQPEDEIQCSCQEFESSGILCRHTLRVFSLKNYFMLPNRYLLIRWRRESSLFPRSSGYKFRSQALRSLASIIIQESSVTKDRFDYVQWHMSKLLTHVRDMPTVDETSSDMEPSSVYDAAANFVPPRTTARGTPKKLKDVAQAEVEVNFDMAES</sequence>